<gene>
    <name evidence="9" type="ORF">DWV78_14000</name>
</gene>
<keyword evidence="7" id="KW-0418">Kinase</keyword>
<keyword evidence="2" id="KW-0813">Transport</keyword>
<dbReference type="Gene3D" id="3.40.35.10">
    <property type="entry name" value="Phosphotransferase system, sorbose subfamily IIB component"/>
    <property type="match status" value="1"/>
</dbReference>
<comment type="caution">
    <text evidence="9">The sequence shown here is derived from an EMBL/GenBank/DDBJ whole genome shotgun (WGS) entry which is preliminary data.</text>
</comment>
<feature type="domain" description="PTS EIIB type-4" evidence="8">
    <location>
        <begin position="1"/>
        <end position="156"/>
    </location>
</feature>
<dbReference type="SUPFAM" id="SSF52728">
    <property type="entry name" value="PTS IIb component"/>
    <property type="match status" value="1"/>
</dbReference>
<proteinExistence type="predicted"/>
<dbReference type="GO" id="GO:0008982">
    <property type="term" value="F:protein-N(PI)-phosphohistidine-sugar phosphotransferase activity"/>
    <property type="evidence" value="ECO:0007669"/>
    <property type="project" value="InterPro"/>
</dbReference>
<sequence length="156" mass="17115">MIKLLRVDERLIHGQVAFAWTNSLKADCILIVNDAVAADKLRSNSLKMAAPAGVKFVVKTLKDAIPLLNGTKTDKYKLFLIVDNTSDALELVKNVKAVDHVNLGNMKLTSERTMITPSLAVSEKEKEQIHEMVATGAEVECRAVPTDKKVMAESLI</sequence>
<keyword evidence="4" id="KW-0762">Sugar transport</keyword>
<dbReference type="GO" id="GO:0005737">
    <property type="term" value="C:cytoplasm"/>
    <property type="evidence" value="ECO:0007669"/>
    <property type="project" value="UniProtKB-SubCell"/>
</dbReference>
<keyword evidence="6" id="KW-0598">Phosphotransferase system</keyword>
<evidence type="ECO:0000259" key="8">
    <source>
        <dbReference type="PROSITE" id="PS51101"/>
    </source>
</evidence>
<evidence type="ECO:0000256" key="2">
    <source>
        <dbReference type="ARBA" id="ARBA00022448"/>
    </source>
</evidence>
<evidence type="ECO:0000256" key="3">
    <source>
        <dbReference type="ARBA" id="ARBA00022490"/>
    </source>
</evidence>
<evidence type="ECO:0000313" key="10">
    <source>
        <dbReference type="Proteomes" id="UP000286581"/>
    </source>
</evidence>
<dbReference type="GO" id="GO:0016301">
    <property type="term" value="F:kinase activity"/>
    <property type="evidence" value="ECO:0007669"/>
    <property type="project" value="UniProtKB-KW"/>
</dbReference>
<dbReference type="GO" id="GO:0009401">
    <property type="term" value="P:phosphoenolpyruvate-dependent sugar phosphotransferase system"/>
    <property type="evidence" value="ECO:0007669"/>
    <property type="project" value="UniProtKB-KW"/>
</dbReference>
<dbReference type="InterPro" id="IPR036667">
    <property type="entry name" value="PTS_IIB_sorbose-sp_sf"/>
</dbReference>
<organism evidence="9 10">
    <name type="scientific">Agathobacter rectalis</name>
    <dbReference type="NCBI Taxonomy" id="39491"/>
    <lineage>
        <taxon>Bacteria</taxon>
        <taxon>Bacillati</taxon>
        <taxon>Bacillota</taxon>
        <taxon>Clostridia</taxon>
        <taxon>Lachnospirales</taxon>
        <taxon>Lachnospiraceae</taxon>
        <taxon>Agathobacter</taxon>
    </lineage>
</organism>
<evidence type="ECO:0000256" key="7">
    <source>
        <dbReference type="ARBA" id="ARBA00022777"/>
    </source>
</evidence>
<name>A0A413BCT2_9FIRM</name>
<reference evidence="9 10" key="1">
    <citation type="submission" date="2018-08" db="EMBL/GenBank/DDBJ databases">
        <title>A genome reference for cultivated species of the human gut microbiota.</title>
        <authorList>
            <person name="Zou Y."/>
            <person name="Xue W."/>
            <person name="Luo G."/>
        </authorList>
    </citation>
    <scope>NUCLEOTIDE SEQUENCE [LARGE SCALE GENOMIC DNA]</scope>
    <source>
        <strain evidence="9 10">AF12-8</strain>
    </source>
</reference>
<evidence type="ECO:0000256" key="5">
    <source>
        <dbReference type="ARBA" id="ARBA00022679"/>
    </source>
</evidence>
<dbReference type="Proteomes" id="UP000286581">
    <property type="component" value="Unassembled WGS sequence"/>
</dbReference>
<dbReference type="AlphaFoldDB" id="A0A413BCT2"/>
<dbReference type="EMBL" id="QSAE01000066">
    <property type="protein sequence ID" value="RGW37307.1"/>
    <property type="molecule type" value="Genomic_DNA"/>
</dbReference>
<accession>A0A413BCT2</accession>
<comment type="subcellular location">
    <subcellularLocation>
        <location evidence="1">Cytoplasm</location>
    </subcellularLocation>
</comment>
<evidence type="ECO:0000313" key="9">
    <source>
        <dbReference type="EMBL" id="RGW37307.1"/>
    </source>
</evidence>
<dbReference type="InterPro" id="IPR004720">
    <property type="entry name" value="PTS_IIB_sorbose-sp"/>
</dbReference>
<evidence type="ECO:0000256" key="1">
    <source>
        <dbReference type="ARBA" id="ARBA00004496"/>
    </source>
</evidence>
<protein>
    <submittedName>
        <fullName evidence="9">PTS mannose/fructose/sorbose transporter subunit IIB</fullName>
    </submittedName>
</protein>
<evidence type="ECO:0000256" key="4">
    <source>
        <dbReference type="ARBA" id="ARBA00022597"/>
    </source>
</evidence>
<dbReference type="PROSITE" id="PS51101">
    <property type="entry name" value="PTS_EIIB_TYPE_4"/>
    <property type="match status" value="1"/>
</dbReference>
<evidence type="ECO:0000256" key="6">
    <source>
        <dbReference type="ARBA" id="ARBA00022683"/>
    </source>
</evidence>
<keyword evidence="3" id="KW-0963">Cytoplasm</keyword>
<keyword evidence="5" id="KW-0808">Transferase</keyword>
<dbReference type="Pfam" id="PF03830">
    <property type="entry name" value="PTSIIB_sorb"/>
    <property type="match status" value="1"/>
</dbReference>